<keyword evidence="1" id="KW-0732">Signal</keyword>
<dbReference type="AlphaFoldDB" id="A0A9D4KDF0"/>
<dbReference type="Gene3D" id="2.60.40.10">
    <property type="entry name" value="Immunoglobulins"/>
    <property type="match status" value="2"/>
</dbReference>
<dbReference type="CDD" id="cd00096">
    <property type="entry name" value="Ig"/>
    <property type="match status" value="1"/>
</dbReference>
<dbReference type="GO" id="GO:0050808">
    <property type="term" value="P:synapse organization"/>
    <property type="evidence" value="ECO:0007669"/>
    <property type="project" value="TreeGrafter"/>
</dbReference>
<name>A0A9D4KDF0_DREPO</name>
<dbReference type="InterPro" id="IPR003599">
    <property type="entry name" value="Ig_sub"/>
</dbReference>
<proteinExistence type="predicted"/>
<reference evidence="3" key="1">
    <citation type="journal article" date="2019" name="bioRxiv">
        <title>The Genome of the Zebra Mussel, Dreissena polymorpha: A Resource for Invasive Species Research.</title>
        <authorList>
            <person name="McCartney M.A."/>
            <person name="Auch B."/>
            <person name="Kono T."/>
            <person name="Mallez S."/>
            <person name="Zhang Y."/>
            <person name="Obille A."/>
            <person name="Becker A."/>
            <person name="Abrahante J.E."/>
            <person name="Garbe J."/>
            <person name="Badalamenti J.P."/>
            <person name="Herman A."/>
            <person name="Mangelson H."/>
            <person name="Liachko I."/>
            <person name="Sullivan S."/>
            <person name="Sone E.D."/>
            <person name="Koren S."/>
            <person name="Silverstein K.A.T."/>
            <person name="Beckman K.B."/>
            <person name="Gohl D.M."/>
        </authorList>
    </citation>
    <scope>NUCLEOTIDE SEQUENCE</scope>
    <source>
        <strain evidence="3">Duluth1</strain>
        <tissue evidence="3">Whole animal</tissue>
    </source>
</reference>
<evidence type="ECO:0000313" key="4">
    <source>
        <dbReference type="Proteomes" id="UP000828390"/>
    </source>
</evidence>
<reference evidence="3" key="2">
    <citation type="submission" date="2020-11" db="EMBL/GenBank/DDBJ databases">
        <authorList>
            <person name="McCartney M.A."/>
            <person name="Auch B."/>
            <person name="Kono T."/>
            <person name="Mallez S."/>
            <person name="Becker A."/>
            <person name="Gohl D.M."/>
            <person name="Silverstein K.A.T."/>
            <person name="Koren S."/>
            <person name="Bechman K.B."/>
            <person name="Herman A."/>
            <person name="Abrahante J.E."/>
            <person name="Garbe J."/>
        </authorList>
    </citation>
    <scope>NUCLEOTIDE SEQUENCE</scope>
    <source>
        <strain evidence="3">Duluth1</strain>
        <tissue evidence="3">Whole animal</tissue>
    </source>
</reference>
<evidence type="ECO:0000259" key="2">
    <source>
        <dbReference type="PROSITE" id="PS50835"/>
    </source>
</evidence>
<dbReference type="GO" id="GO:0032589">
    <property type="term" value="C:neuron projection membrane"/>
    <property type="evidence" value="ECO:0007669"/>
    <property type="project" value="TreeGrafter"/>
</dbReference>
<accession>A0A9D4KDF0</accession>
<dbReference type="SUPFAM" id="SSF48726">
    <property type="entry name" value="Immunoglobulin"/>
    <property type="match status" value="2"/>
</dbReference>
<dbReference type="InterPro" id="IPR007110">
    <property type="entry name" value="Ig-like_dom"/>
</dbReference>
<evidence type="ECO:0000256" key="1">
    <source>
        <dbReference type="SAM" id="SignalP"/>
    </source>
</evidence>
<feature type="signal peptide" evidence="1">
    <location>
        <begin position="1"/>
        <end position="27"/>
    </location>
</feature>
<dbReference type="Proteomes" id="UP000828390">
    <property type="component" value="Unassembled WGS sequence"/>
</dbReference>
<dbReference type="PANTHER" id="PTHR23279">
    <property type="entry name" value="DEFECTIVE PROBOSCIS EXTENSION RESPONSE DPR -RELATED"/>
    <property type="match status" value="1"/>
</dbReference>
<feature type="chain" id="PRO_5039324594" description="Ig-like domain-containing protein" evidence="1">
    <location>
        <begin position="28"/>
        <end position="298"/>
    </location>
</feature>
<organism evidence="3 4">
    <name type="scientific">Dreissena polymorpha</name>
    <name type="common">Zebra mussel</name>
    <name type="synonym">Mytilus polymorpha</name>
    <dbReference type="NCBI Taxonomy" id="45954"/>
    <lineage>
        <taxon>Eukaryota</taxon>
        <taxon>Metazoa</taxon>
        <taxon>Spiralia</taxon>
        <taxon>Lophotrochozoa</taxon>
        <taxon>Mollusca</taxon>
        <taxon>Bivalvia</taxon>
        <taxon>Autobranchia</taxon>
        <taxon>Heteroconchia</taxon>
        <taxon>Euheterodonta</taxon>
        <taxon>Imparidentia</taxon>
        <taxon>Neoheterodontei</taxon>
        <taxon>Myida</taxon>
        <taxon>Dreissenoidea</taxon>
        <taxon>Dreissenidae</taxon>
        <taxon>Dreissena</taxon>
    </lineage>
</organism>
<dbReference type="InterPro" id="IPR003598">
    <property type="entry name" value="Ig_sub2"/>
</dbReference>
<dbReference type="PANTHER" id="PTHR23279:SF36">
    <property type="entry name" value="DEFECTIVE PROBOSCIS EXTENSION RESPONSE 9, ISOFORM A"/>
    <property type="match status" value="1"/>
</dbReference>
<dbReference type="InterPro" id="IPR037448">
    <property type="entry name" value="Zig-8"/>
</dbReference>
<dbReference type="PROSITE" id="PS50835">
    <property type="entry name" value="IG_LIKE"/>
    <property type="match status" value="2"/>
</dbReference>
<sequence length="298" mass="33672">MPRSPLADVLLRVAVLSLHVTTTVVSAISSRDEIIPKPYFIKDELNTTFLVGDTAKLLCGVMDLGTKYVTWKRDNTVLTVGMVSFVQNSEYEIHHIEPYWNLLIKNVQLRHAGLYECHINTQDKMKRMVYLNVLDDVDHRKPTINISGLFHVDMGQTIKLRCNATDTAAPPDHVDWFKDGNSLHSSEARGISITKKFSVTSRTISSDLEIKEAKMSDKGTYTCRTSDRQVVSVNVNILKVETQPRNIRDEKLQIPDSSAATGGFNSCSSIYFYPQRFNLQIPISLAATWMCLFLSLNR</sequence>
<gene>
    <name evidence="3" type="ORF">DPMN_110849</name>
</gene>
<dbReference type="OrthoDB" id="190835at2759"/>
<dbReference type="InterPro" id="IPR036179">
    <property type="entry name" value="Ig-like_dom_sf"/>
</dbReference>
<evidence type="ECO:0000313" key="3">
    <source>
        <dbReference type="EMBL" id="KAH3837459.1"/>
    </source>
</evidence>
<dbReference type="Pfam" id="PF07679">
    <property type="entry name" value="I-set"/>
    <property type="match status" value="1"/>
</dbReference>
<feature type="domain" description="Ig-like" evidence="2">
    <location>
        <begin position="142"/>
        <end position="234"/>
    </location>
</feature>
<dbReference type="InterPro" id="IPR013098">
    <property type="entry name" value="Ig_I-set"/>
</dbReference>
<protein>
    <recommendedName>
        <fullName evidence="2">Ig-like domain-containing protein</fullName>
    </recommendedName>
</protein>
<dbReference type="SMART" id="SM00408">
    <property type="entry name" value="IGc2"/>
    <property type="match status" value="2"/>
</dbReference>
<feature type="domain" description="Ig-like" evidence="2">
    <location>
        <begin position="38"/>
        <end position="129"/>
    </location>
</feature>
<comment type="caution">
    <text evidence="3">The sequence shown here is derived from an EMBL/GenBank/DDBJ whole genome shotgun (WGS) entry which is preliminary data.</text>
</comment>
<dbReference type="EMBL" id="JAIWYP010000004">
    <property type="protein sequence ID" value="KAH3837459.1"/>
    <property type="molecule type" value="Genomic_DNA"/>
</dbReference>
<dbReference type="InterPro" id="IPR013783">
    <property type="entry name" value="Ig-like_fold"/>
</dbReference>
<dbReference type="SMART" id="SM00409">
    <property type="entry name" value="IG"/>
    <property type="match status" value="2"/>
</dbReference>
<dbReference type="Pfam" id="PF13927">
    <property type="entry name" value="Ig_3"/>
    <property type="match status" value="1"/>
</dbReference>
<keyword evidence="4" id="KW-1185">Reference proteome</keyword>